<dbReference type="HOGENOM" id="CLU_000126_1_0_1"/>
<dbReference type="PANTHER" id="PTHR32085">
    <property type="entry name" value="PROTEIN CSF1"/>
    <property type="match status" value="1"/>
</dbReference>
<organism evidence="5 6">
    <name type="scientific">Cordyceps militaris (strain CM01)</name>
    <name type="common">Caterpillar fungus</name>
    <dbReference type="NCBI Taxonomy" id="983644"/>
    <lineage>
        <taxon>Eukaryota</taxon>
        <taxon>Fungi</taxon>
        <taxon>Dikarya</taxon>
        <taxon>Ascomycota</taxon>
        <taxon>Pezizomycotina</taxon>
        <taxon>Sordariomycetes</taxon>
        <taxon>Hypocreomycetidae</taxon>
        <taxon>Hypocreales</taxon>
        <taxon>Cordycipitaceae</taxon>
        <taxon>Cordyceps</taxon>
    </lineage>
</organism>
<dbReference type="InterPro" id="IPR056779">
    <property type="entry name" value="Csf1_C"/>
</dbReference>
<dbReference type="Proteomes" id="UP000001610">
    <property type="component" value="Unassembled WGS sequence"/>
</dbReference>
<dbReference type="EMBL" id="JH126401">
    <property type="protein sequence ID" value="EGX92793.1"/>
    <property type="molecule type" value="Genomic_DNA"/>
</dbReference>
<dbReference type="InterPro" id="IPR048636">
    <property type="entry name" value="Csf1_N"/>
</dbReference>
<feature type="region of interest" description="Disordered" evidence="1">
    <location>
        <begin position="2506"/>
        <end position="2530"/>
    </location>
</feature>
<feature type="transmembrane region" description="Helical" evidence="2">
    <location>
        <begin position="60"/>
        <end position="80"/>
    </location>
</feature>
<dbReference type="eggNOG" id="KOG3596">
    <property type="taxonomic scope" value="Eukaryota"/>
</dbReference>
<evidence type="ECO:0000259" key="3">
    <source>
        <dbReference type="Pfam" id="PF21678"/>
    </source>
</evidence>
<evidence type="ECO:0000313" key="5">
    <source>
        <dbReference type="EMBL" id="EGX92793.1"/>
    </source>
</evidence>
<evidence type="ECO:0000259" key="4">
    <source>
        <dbReference type="Pfam" id="PF25038"/>
    </source>
</evidence>
<feature type="region of interest" description="Disordered" evidence="1">
    <location>
        <begin position="529"/>
        <end position="559"/>
    </location>
</feature>
<feature type="compositionally biased region" description="Polar residues" evidence="1">
    <location>
        <begin position="212"/>
        <end position="221"/>
    </location>
</feature>
<dbReference type="GeneID" id="18166189"/>
<feature type="region of interest" description="Disordered" evidence="1">
    <location>
        <begin position="169"/>
        <end position="231"/>
    </location>
</feature>
<feature type="region of interest" description="Disordered" evidence="1">
    <location>
        <begin position="1186"/>
        <end position="1243"/>
    </location>
</feature>
<proteinExistence type="predicted"/>
<name>G3JDW8_CORMM</name>
<dbReference type="STRING" id="983644.G3JDW8"/>
<sequence>MSARDQPLVPKQPGPLDFNYQFFIFLLISGLLSIFFLLYFNRLFGSIVSYTIRTWTWHRYNVYVDIQALQVSLLAGRVFFSGLRYHGVNESFLVQHGDITWRYWLRRVREADVLDDEHSQGKHPSRSDNNSKLPCRINVSLVGLEWFVYNRSPAYEGVLAGLKETDATRSSSNDVYEEKPSETDKPRKRNLHGLDQLEEIFPPSRNGRPVTGQRSSSQDVNSVDGDAAGSTESETPFILQWLPIHIECKTAAAVIGNENTKAVLVVKANAVTCHVDAGAARTPDPYRQLFDVDFDHPVIEIKENEDFKEDQATRATQEREIGIQFDSQPRRTWFRHRRRKFVSSMRNMVPYWRRSVESFSADSRADLGSGASHIPASNRWQGLSRYLDDRDQDDKARWGSVEYAAVTTIMDSPSAHLQVYWDAVAKVTQRDARPNTADSLLHINGGDAPAWGMHLTVRGGTMNYGPWADRQRADLQRVFLPGLAKDATPAKPLTPGEWRVATEFKLLIELEDTVTLRIPIREESKNWRWRGKEPPISQQAPTKRKQRNKAKKKSKTDVNQTRPVGWLELKVPANSCVEYSMDMLARLGGYKNTLRVDLPTSELWSSVNHDLLWRSGPQKIVCDLSNPLGWNTLRNWHFNIMSDDMNLYLLRDHIFLLIDLVNDWASGPPSDYLVFTPFNYHLHLKLGNLQAYINVNDGNIIDNATAHDENNFLILSTPVLNMEATIPLDKFIPDKNSIPFDIRAETLTLSVRTPQWNTESAFLDSDLLGNAEGLVVSGSYQYNASTSAANTDTLVLNVYGQSPHVTLYGFLIRYLMLLKDNYFGETVHFRTVDEYQEQLQSQAQGDGDVRMQPPVKKSNDLDVILSVKVDDPQVAVPTNLYSANRFIRGEFASLAVDLRFTNYYMDLELDLSPLSLSLGTGAQTDSPSLSTSNTQLFIDGIRAFGHRAFGLPPSEPTYMCNWDVSVGAVRGGCNAEFLSALTKGASAFGFTFDDVENALVPYSSLIFYDITFIRAQVDGVSLWVHLPDAAFLISTGTIDVNSNDWARSHYSKRANVLIPDIQISCVDAESATEHKSRHQHPVQTDAYLRMDVQLGSIGRKVNFSEERKTQQQLVRREDQRTDRTPYLIFDELLDELMPDHVDDPAQCFPPPPYPVDEVDAEYDSAPSIRALNSSPKLRRQSSFLSFASSGSGSSVRRRAATARTHTKSLPQKMSLHGQLQPSNYAAPTSAAEDTRNRHSSHPAVTFSSPYFAPHFSMDGIRPDVRQLGTLDEDDADWDDPFRNPSARLSDIDPQSLSEEFAYSSAIVEIPSGITAFVNPQAVRHVTSLLEILQPSNPEDILDSLQVDSVKEIFSAKRRSDALGDINDLLVRLPGAHIRFLNSSTLDSPDSSSETDQYDLQLSNVSLVTRNVSEQRDNSAIRKMSRTSLQLRMRSAELSATERLTAVTQAQAAVMVQIDQILVSLGSKDVTYLDADIGSVVGSTASGNIEYLASLIHRTGNVASELSHLLAESSGRQENRVRYCCYRLVALGRSTNDPPFLIRPSAVLRSVDHHLRTVDSWKMAMRLRQIWTVLPEADKLRLTQACSTGTGPLPHNAAESVVEAFQQWRSWDLEDPQQTALLNKVFGPMKQPMEEQSDGRPFLSACRLGELQFILDPGPKENRVAVKDLTSRFERKLDASLAAQLGIQVMDDILNTVDISCSQVHVDLNWELLELGQTVLKLYNRNQPNTAPRSENTKPKLADKGASRRALHVFFDIGKGSFNLETVNLRSSNVVSGFKSSALLYKLESGREFSSLMLTSDAVTSRMHSQSFSLWTCQLLYPSVTVSQEIPEVKTQPLHVIKGAASSRGLSFSVEKDIMGLLEIADLVIRDEGAQLAQLQKQIPKPQKKGESPDISDQLSNLQINIVMFLDGYSISVPLLQSLTYKVSGVVARAAFAANHGKELVFDFDVKDNSHDIQMNVNNKLQSISILQMPPTNGRITTRMGDGERTINVLSSIEVIRLDASAIYSLLTAVNRPQISAEVEDIQEQFKSIQVHLSELSEPEQLPLVPSTSSNPRTIPLPIIYDIHLTLAGFQALTKTPLKKPEEPFAQLLFALDKFHLQASNRDASSGAVMKYPELSLNLQNIGFDVRRGHEGNTRSCGNLGASVTVNAGSRRSPDGKDEWIFNFMSDDLHVILSPETVSTVIDIMGYMSSRIKDLDTSRELEYLRRLRQTKPRISINDEEASQPDAEDLLDSVLSSVIYRFQLRNIRASWDVAKEADHTSDDKEDLHFSISLIEFGTRSRKSARLTIEDLQLQMVPPGHERGTRSLHSALLPEVTFNVAYISTADARRLAFQAIGKSLDLRLTSAFILPAANLVQSISLSAKNVQEASAKWTTDTVPDTTSKEPAETPTIKQKSILRNKRLENLLLDADFAGAVVHVSSSNKAQSHNGPSLGGKYGQFNVDDSGSSAVLRSPGLAFKGEFRDDGKADPSLYGEVKIDASENILYPSVVPLILDIVSNIKEVVSDKDEEQKSPAPPKLKPQKTGEEENILTADPRTVIGRLKLNLGLRICQQKFTLSCQPIARVAATTSFDHFYLTFNTITSQEHGEFFAISGVLTRPQASVKHVYSREPTASFALDTVTLSLMNSKHVSGVSGVSAILNVSPMVISVNARQAPDFLLFREIWYPEELRHVDSAPVAKLETETSQVHLVQRYQQVAATAAFPWTATVSIAALDVSIDLGQSIGKSVFQIQEFWVSSKKTSDWEQNLCLGFSKIGIDSTGRLSGFIALQHFRLRTSIQWPKREEALNETPLVQASLAFKALQIKAAFDYQAFLVGDVTSLEFLMYNVRETRDGSGDRLVAIFNGDTIQLFGTTSSAAQAVAAYRALKKLVQENKESYEASLKEIEKFVNRKSVGGRSTLQPRHTVPKLPENDTMSKSPISLDTDVVVTLRALNLGVFPSTFSDHQVFKMEALDAYARFAASMQQRKIHSLLRMTLGQLRVGLAGVRNVEAPRTLSEMRVEDVVERSTGSRGGTILKVPCVEAVMETWQSPNTNHIDYKFKSAFEGKVEVGWNYSRISYIRGMLANHNKSLEQVWGRQLPLTAVKITGVPGLSTKKSTESLGGGSRFLNPDRDDDDDEPPAQQGKITAEVNVPQSKYDYTALEEPIIETPQLRDMGEATPPLEWIGLQRDRLPNLTHQIVIVALLELAGEVEDAYERILGSS</sequence>
<keyword evidence="2" id="KW-1133">Transmembrane helix</keyword>
<protein>
    <submittedName>
        <fullName evidence="5">Fermentation associated protein</fullName>
    </submittedName>
</protein>
<feature type="region of interest" description="Disordered" evidence="1">
    <location>
        <begin position="2896"/>
        <end position="2915"/>
    </location>
</feature>
<dbReference type="RefSeq" id="XP_006669377.1">
    <property type="nucleotide sequence ID" value="XM_006669314.1"/>
</dbReference>
<keyword evidence="2" id="KW-0812">Transmembrane</keyword>
<dbReference type="PANTHER" id="PTHR32085:SF3">
    <property type="entry name" value="PROTEIN CSF1"/>
    <property type="match status" value="1"/>
</dbReference>
<feature type="domain" description="Csf1 C-terminal region" evidence="4">
    <location>
        <begin position="2473"/>
        <end position="3077"/>
    </location>
</feature>
<dbReference type="FunCoup" id="G3JDW8">
    <property type="interactions" value="57"/>
</dbReference>
<feature type="domain" description="Csf1 C-terminal region" evidence="4">
    <location>
        <begin position="3133"/>
        <end position="3201"/>
    </location>
</feature>
<feature type="compositionally biased region" description="Basic residues" evidence="1">
    <location>
        <begin position="542"/>
        <end position="554"/>
    </location>
</feature>
<evidence type="ECO:0000313" key="6">
    <source>
        <dbReference type="Proteomes" id="UP000001610"/>
    </source>
</evidence>
<dbReference type="InParanoid" id="G3JDW8"/>
<keyword evidence="6" id="KW-1185">Reference proteome</keyword>
<feature type="transmembrane region" description="Helical" evidence="2">
    <location>
        <begin position="20"/>
        <end position="40"/>
    </location>
</feature>
<dbReference type="InterPro" id="IPR029636">
    <property type="entry name" value="Csf1"/>
</dbReference>
<reference evidence="5 6" key="1">
    <citation type="journal article" date="2011" name="Genome Biol.">
        <title>Genome sequence of the insect pathogenic fungus Cordyceps militaris, a valued traditional Chinese medicine.</title>
        <authorList>
            <person name="Zheng P."/>
            <person name="Xia Y."/>
            <person name="Xiao G."/>
            <person name="Xiong C."/>
            <person name="Hu X."/>
            <person name="Zhang S."/>
            <person name="Zheng H."/>
            <person name="Huang Y."/>
            <person name="Zhou Y."/>
            <person name="Wang S."/>
            <person name="Zhao G.P."/>
            <person name="Liu X."/>
            <person name="St Leger R.J."/>
            <person name="Wang C."/>
        </authorList>
    </citation>
    <scope>NUCLEOTIDE SEQUENCE [LARGE SCALE GENOMIC DNA]</scope>
    <source>
        <strain evidence="5 6">CM01</strain>
    </source>
</reference>
<dbReference type="Pfam" id="PF25038">
    <property type="entry name" value="Csf1_C"/>
    <property type="match status" value="2"/>
</dbReference>
<evidence type="ECO:0000256" key="1">
    <source>
        <dbReference type="SAM" id="MobiDB-lite"/>
    </source>
</evidence>
<keyword evidence="2" id="KW-0472">Membrane</keyword>
<gene>
    <name evidence="5" type="ORF">CCM_04166</name>
</gene>
<dbReference type="KEGG" id="cmt:CCM_04166"/>
<feature type="compositionally biased region" description="Polar residues" evidence="1">
    <location>
        <begin position="1207"/>
        <end position="1226"/>
    </location>
</feature>
<dbReference type="GO" id="GO:0016020">
    <property type="term" value="C:membrane"/>
    <property type="evidence" value="ECO:0007669"/>
    <property type="project" value="InterPro"/>
</dbReference>
<dbReference type="GO" id="GO:0006113">
    <property type="term" value="P:fermentation"/>
    <property type="evidence" value="ECO:0007669"/>
    <property type="project" value="InterPro"/>
</dbReference>
<feature type="compositionally biased region" description="Basic residues" evidence="1">
    <location>
        <begin position="1195"/>
        <end position="1206"/>
    </location>
</feature>
<feature type="compositionally biased region" description="Basic and acidic residues" evidence="1">
    <location>
        <begin position="176"/>
        <end position="185"/>
    </location>
</feature>
<accession>G3JDW8</accession>
<dbReference type="Pfam" id="PF21678">
    <property type="entry name" value="Csf1_N"/>
    <property type="match status" value="1"/>
</dbReference>
<dbReference type="OrthoDB" id="10051416at2759"/>
<dbReference type="VEuPathDB" id="FungiDB:CCM_04166"/>
<feature type="region of interest" description="Disordered" evidence="1">
    <location>
        <begin position="3092"/>
        <end position="3130"/>
    </location>
</feature>
<evidence type="ECO:0000256" key="2">
    <source>
        <dbReference type="SAM" id="Phobius"/>
    </source>
</evidence>
<dbReference type="OMA" id="YGLEWFI"/>
<feature type="domain" description="Csf1 N-terminal" evidence="3">
    <location>
        <begin position="34"/>
        <end position="847"/>
    </location>
</feature>